<reference evidence="8 9" key="1">
    <citation type="submission" date="2019-04" db="EMBL/GenBank/DDBJ databases">
        <title>Deinococcus metalilatus MA1002 mutant No.5.</title>
        <authorList>
            <person name="Park W."/>
            <person name="Park C."/>
        </authorList>
    </citation>
    <scope>NUCLEOTIDE SEQUENCE [LARGE SCALE GENOMIC DNA]</scope>
    <source>
        <strain evidence="8 9">MA1002-m5</strain>
    </source>
</reference>
<keyword evidence="10" id="KW-1185">Reference proteome</keyword>
<dbReference type="Proteomes" id="UP000536909">
    <property type="component" value="Unassembled WGS sequence"/>
</dbReference>
<dbReference type="RefSeq" id="WP_129119471.1">
    <property type="nucleotide sequence ID" value="NZ_BSUI01000001.1"/>
</dbReference>
<gene>
    <name evidence="8" type="ORF">FCS05_14860</name>
    <name evidence="7" type="ORF">HNQ10_003624</name>
</gene>
<accession>A0AAJ5JZ75</accession>
<dbReference type="PANTHER" id="PTHR35008:SF4">
    <property type="entry name" value="BLL4482 PROTEIN"/>
    <property type="match status" value="1"/>
</dbReference>
<feature type="signal peptide" evidence="5">
    <location>
        <begin position="1"/>
        <end position="33"/>
    </location>
</feature>
<dbReference type="Gene3D" id="1.10.760.10">
    <property type="entry name" value="Cytochrome c-like domain"/>
    <property type="match status" value="1"/>
</dbReference>
<evidence type="ECO:0000256" key="4">
    <source>
        <dbReference type="PROSITE-ProRule" id="PRU00433"/>
    </source>
</evidence>
<dbReference type="PROSITE" id="PS51007">
    <property type="entry name" value="CYTC"/>
    <property type="match status" value="1"/>
</dbReference>
<evidence type="ECO:0000313" key="9">
    <source>
        <dbReference type="Proteomes" id="UP000308000"/>
    </source>
</evidence>
<evidence type="ECO:0000313" key="7">
    <source>
        <dbReference type="EMBL" id="MBB5296771.1"/>
    </source>
</evidence>
<keyword evidence="5" id="KW-0732">Signal</keyword>
<keyword evidence="1 4" id="KW-0349">Heme</keyword>
<dbReference type="InterPro" id="IPR036909">
    <property type="entry name" value="Cyt_c-like_dom_sf"/>
</dbReference>
<dbReference type="Proteomes" id="UP000308000">
    <property type="component" value="Unassembled WGS sequence"/>
</dbReference>
<dbReference type="GO" id="GO:0020037">
    <property type="term" value="F:heme binding"/>
    <property type="evidence" value="ECO:0007669"/>
    <property type="project" value="InterPro"/>
</dbReference>
<dbReference type="AlphaFoldDB" id="A0AAJ5JZ75"/>
<evidence type="ECO:0000256" key="5">
    <source>
        <dbReference type="SAM" id="SignalP"/>
    </source>
</evidence>
<sequence length="164" mass="16967">MKQAALTQSVLFKSALFKSALSLAALLAGAAAAASPNGKALFTTNCAGCHQATGQGVPGAFPPLANHVGTLLAAQGGRAYVEHVVLYGLNGKISVNGKTYNGVMPAFGQLKDADLAAILNYVSTSWGNKLPKGQKPFTAADLAKYRQDKKTPAQVNALRPKTVK</sequence>
<keyword evidence="3 4" id="KW-0408">Iron</keyword>
<dbReference type="EMBL" id="VBRC01000011">
    <property type="protein sequence ID" value="TLK24140.1"/>
    <property type="molecule type" value="Genomic_DNA"/>
</dbReference>
<protein>
    <submittedName>
        <fullName evidence="7 8">Cytochrome c</fullName>
    </submittedName>
</protein>
<evidence type="ECO:0000256" key="2">
    <source>
        <dbReference type="ARBA" id="ARBA00022723"/>
    </source>
</evidence>
<comment type="caution">
    <text evidence="8">The sequence shown here is derived from an EMBL/GenBank/DDBJ whole genome shotgun (WGS) entry which is preliminary data.</text>
</comment>
<feature type="chain" id="PRO_5042574270" evidence="5">
    <location>
        <begin position="34"/>
        <end position="164"/>
    </location>
</feature>
<dbReference type="PANTHER" id="PTHR35008">
    <property type="entry name" value="BLL4482 PROTEIN-RELATED"/>
    <property type="match status" value="1"/>
</dbReference>
<keyword evidence="2 4" id="KW-0479">Metal-binding</keyword>
<feature type="domain" description="Cytochrome c" evidence="6">
    <location>
        <begin position="33"/>
        <end position="126"/>
    </location>
</feature>
<evidence type="ECO:0000313" key="10">
    <source>
        <dbReference type="Proteomes" id="UP000536909"/>
    </source>
</evidence>
<evidence type="ECO:0000256" key="1">
    <source>
        <dbReference type="ARBA" id="ARBA00022617"/>
    </source>
</evidence>
<evidence type="ECO:0000259" key="6">
    <source>
        <dbReference type="PROSITE" id="PS51007"/>
    </source>
</evidence>
<reference evidence="7 10" key="2">
    <citation type="submission" date="2020-08" db="EMBL/GenBank/DDBJ databases">
        <title>Genomic Encyclopedia of Type Strains, Phase IV (KMG-IV): sequencing the most valuable type-strain genomes for metagenomic binning, comparative biology and taxonomic classification.</title>
        <authorList>
            <person name="Goeker M."/>
        </authorList>
    </citation>
    <scope>NUCLEOTIDE SEQUENCE [LARGE SCALE GENOMIC DNA]</scope>
    <source>
        <strain evidence="7 10">DSM 105434</strain>
    </source>
</reference>
<proteinExistence type="predicted"/>
<dbReference type="InterPro" id="IPR009056">
    <property type="entry name" value="Cyt_c-like_dom"/>
</dbReference>
<dbReference type="GO" id="GO:0009055">
    <property type="term" value="F:electron transfer activity"/>
    <property type="evidence" value="ECO:0007669"/>
    <property type="project" value="InterPro"/>
</dbReference>
<name>A0AAJ5JZ75_9DEIO</name>
<organism evidence="8 9">
    <name type="scientific">Deinococcus metallilatus</name>
    <dbReference type="NCBI Taxonomy" id="1211322"/>
    <lineage>
        <taxon>Bacteria</taxon>
        <taxon>Thermotogati</taxon>
        <taxon>Deinococcota</taxon>
        <taxon>Deinococci</taxon>
        <taxon>Deinococcales</taxon>
        <taxon>Deinococcaceae</taxon>
        <taxon>Deinococcus</taxon>
    </lineage>
</organism>
<dbReference type="GO" id="GO:0046872">
    <property type="term" value="F:metal ion binding"/>
    <property type="evidence" value="ECO:0007669"/>
    <property type="project" value="UniProtKB-KW"/>
</dbReference>
<dbReference type="Pfam" id="PF00034">
    <property type="entry name" value="Cytochrom_C"/>
    <property type="match status" value="1"/>
</dbReference>
<dbReference type="SUPFAM" id="SSF46626">
    <property type="entry name" value="Cytochrome c"/>
    <property type="match status" value="1"/>
</dbReference>
<evidence type="ECO:0000313" key="8">
    <source>
        <dbReference type="EMBL" id="TLK24140.1"/>
    </source>
</evidence>
<dbReference type="EMBL" id="JACHFV010000013">
    <property type="protein sequence ID" value="MBB5296771.1"/>
    <property type="molecule type" value="Genomic_DNA"/>
</dbReference>
<dbReference type="InterPro" id="IPR051459">
    <property type="entry name" value="Cytochrome_c-type_DH"/>
</dbReference>
<evidence type="ECO:0000256" key="3">
    <source>
        <dbReference type="ARBA" id="ARBA00023004"/>
    </source>
</evidence>